<name>A0AAD9V313_ACRCE</name>
<proteinExistence type="predicted"/>
<protein>
    <submittedName>
        <fullName evidence="2">Uncharacterized protein</fullName>
    </submittedName>
</protein>
<evidence type="ECO:0000256" key="1">
    <source>
        <dbReference type="SAM" id="MobiDB-lite"/>
    </source>
</evidence>
<reference evidence="2" key="1">
    <citation type="journal article" date="2023" name="G3 (Bethesda)">
        <title>Whole genome assembly and annotation of the endangered Caribbean coral Acropora cervicornis.</title>
        <authorList>
            <person name="Selwyn J.D."/>
            <person name="Vollmer S.V."/>
        </authorList>
    </citation>
    <scope>NUCLEOTIDE SEQUENCE</scope>
    <source>
        <strain evidence="2">K2</strain>
    </source>
</reference>
<gene>
    <name evidence="2" type="ORF">P5673_018426</name>
</gene>
<comment type="caution">
    <text evidence="2">The sequence shown here is derived from an EMBL/GenBank/DDBJ whole genome shotgun (WGS) entry which is preliminary data.</text>
</comment>
<dbReference type="InterPro" id="IPR018792">
    <property type="entry name" value="NUPR1-like"/>
</dbReference>
<dbReference type="Proteomes" id="UP001249851">
    <property type="component" value="Unassembled WGS sequence"/>
</dbReference>
<evidence type="ECO:0000313" key="2">
    <source>
        <dbReference type="EMBL" id="KAK2559277.1"/>
    </source>
</evidence>
<organism evidence="2 3">
    <name type="scientific">Acropora cervicornis</name>
    <name type="common">Staghorn coral</name>
    <dbReference type="NCBI Taxonomy" id="6130"/>
    <lineage>
        <taxon>Eukaryota</taxon>
        <taxon>Metazoa</taxon>
        <taxon>Cnidaria</taxon>
        <taxon>Anthozoa</taxon>
        <taxon>Hexacorallia</taxon>
        <taxon>Scleractinia</taxon>
        <taxon>Astrocoeniina</taxon>
        <taxon>Acroporidae</taxon>
        <taxon>Acropora</taxon>
    </lineage>
</organism>
<dbReference type="AlphaFoldDB" id="A0AAD9V313"/>
<keyword evidence="3" id="KW-1185">Reference proteome</keyword>
<dbReference type="EMBL" id="JARQWQ010000041">
    <property type="protein sequence ID" value="KAK2559277.1"/>
    <property type="molecule type" value="Genomic_DNA"/>
</dbReference>
<accession>A0AAD9V313</accession>
<feature type="region of interest" description="Disordered" evidence="1">
    <location>
        <begin position="1"/>
        <end position="68"/>
    </location>
</feature>
<sequence length="68" mass="7898">MENQDEYEEYNYDESLHATGHSRKGRTKKEAGQNKMSGEHGHGDAGRKVVEKIQHGEDKRKKDKKQEK</sequence>
<feature type="compositionally biased region" description="Basic and acidic residues" evidence="1">
    <location>
        <begin position="28"/>
        <end position="68"/>
    </location>
</feature>
<feature type="compositionally biased region" description="Acidic residues" evidence="1">
    <location>
        <begin position="1"/>
        <end position="12"/>
    </location>
</feature>
<evidence type="ECO:0000313" key="3">
    <source>
        <dbReference type="Proteomes" id="UP001249851"/>
    </source>
</evidence>
<dbReference type="Pfam" id="PF10195">
    <property type="entry name" value="Phospho_p8"/>
    <property type="match status" value="1"/>
</dbReference>
<reference evidence="2" key="2">
    <citation type="journal article" date="2023" name="Science">
        <title>Genomic signatures of disease resistance in endangered staghorn corals.</title>
        <authorList>
            <person name="Vollmer S.V."/>
            <person name="Selwyn J.D."/>
            <person name="Despard B.A."/>
            <person name="Roesel C.L."/>
        </authorList>
    </citation>
    <scope>NUCLEOTIDE SEQUENCE</scope>
    <source>
        <strain evidence="2">K2</strain>
    </source>
</reference>